<keyword evidence="2" id="KW-1185">Reference proteome</keyword>
<evidence type="ECO:0000313" key="1">
    <source>
        <dbReference type="EMBL" id="SMP18080.1"/>
    </source>
</evidence>
<comment type="caution">
    <text evidence="1">The sequence shown here is derived from an EMBL/GenBank/DDBJ whole genome shotgun (WGS) entry which is preliminary data.</text>
</comment>
<evidence type="ECO:0000313" key="2">
    <source>
        <dbReference type="Proteomes" id="UP001157947"/>
    </source>
</evidence>
<proteinExistence type="predicted"/>
<dbReference type="RefSeq" id="WP_265134253.1">
    <property type="nucleotide sequence ID" value="NZ_FXTX01000017.1"/>
</dbReference>
<dbReference type="Proteomes" id="UP001157947">
    <property type="component" value="Unassembled WGS sequence"/>
</dbReference>
<evidence type="ECO:0008006" key="3">
    <source>
        <dbReference type="Google" id="ProtNLM"/>
    </source>
</evidence>
<reference evidence="1" key="1">
    <citation type="submission" date="2017-05" db="EMBL/GenBank/DDBJ databases">
        <authorList>
            <person name="Varghese N."/>
            <person name="Submissions S."/>
        </authorList>
    </citation>
    <scope>NUCLEOTIDE SEQUENCE</scope>
    <source>
        <strain evidence="1">DSM 18763</strain>
    </source>
</reference>
<dbReference type="EMBL" id="FXTX01000017">
    <property type="protein sequence ID" value="SMP18080.1"/>
    <property type="molecule type" value="Genomic_DNA"/>
</dbReference>
<accession>A0AA45WNA6</accession>
<gene>
    <name evidence="1" type="ORF">SAMN06264868_1173</name>
</gene>
<name>A0AA45WNA6_9AQUI</name>
<dbReference type="AlphaFoldDB" id="A0AA45WNA6"/>
<protein>
    <recommendedName>
        <fullName evidence="3">6-carboxyhexanoate--CoA ligase</fullName>
    </recommendedName>
</protein>
<organism evidence="1 2">
    <name type="scientific">Venenivibrio stagnispumantis</name>
    <dbReference type="NCBI Taxonomy" id="407998"/>
    <lineage>
        <taxon>Bacteria</taxon>
        <taxon>Pseudomonadati</taxon>
        <taxon>Aquificota</taxon>
        <taxon>Aquificia</taxon>
        <taxon>Aquificales</taxon>
        <taxon>Hydrogenothermaceae</taxon>
        <taxon>Venenivibrio</taxon>
    </lineage>
</organism>
<sequence length="165" mass="19143">MSLDKQITALKEINKQIRKLKSKEPIIVGKFALTVYTQGMYPANIISLLHPDIHLLQQALRELGYTQFGDLWLKDDINVEISKDFELITGNFNQIQIEDEIINVLSLEDLIADMMKYCLEGDDLVCDLIKMLIKSYEKFIDFHYLYGRLKDKRAVSFIKNIKRGG</sequence>